<dbReference type="CDD" id="cd05748">
    <property type="entry name" value="Ig_Titin_like"/>
    <property type="match status" value="2"/>
</dbReference>
<dbReference type="FunFam" id="2.60.40.10:FF:000002">
    <property type="entry name" value="Titin a"/>
    <property type="match status" value="3"/>
</dbReference>
<feature type="domain" description="Fibronectin type-III" evidence="4">
    <location>
        <begin position="55"/>
        <end position="153"/>
    </location>
</feature>
<dbReference type="PROSITE" id="PS50853">
    <property type="entry name" value="FN3"/>
    <property type="match status" value="3"/>
</dbReference>
<dbReference type="CDD" id="cd00063">
    <property type="entry name" value="FN3"/>
    <property type="match status" value="3"/>
</dbReference>
<feature type="domain" description="Fibronectin type-III" evidence="4">
    <location>
        <begin position="253"/>
        <end position="348"/>
    </location>
</feature>
<dbReference type="GO" id="GO:0048738">
    <property type="term" value="P:cardiac muscle tissue development"/>
    <property type="evidence" value="ECO:0007669"/>
    <property type="project" value="TreeGrafter"/>
</dbReference>
<feature type="domain" description="Ig-like" evidence="3">
    <location>
        <begin position="341"/>
        <end position="440"/>
    </location>
</feature>
<reference evidence="5" key="2">
    <citation type="submission" date="2025-09" db="UniProtKB">
        <authorList>
            <consortium name="Ensembl"/>
        </authorList>
    </citation>
    <scope>IDENTIFICATION</scope>
</reference>
<evidence type="ECO:0000313" key="6">
    <source>
        <dbReference type="Proteomes" id="UP000694406"/>
    </source>
</evidence>
<sequence length="527" mass="57629">PDAPGTPEPSNVTGNITGLTQGNEYEFQVMAENKAGVGPPSGVSRLIKCRDPVHPPGPPTVVKVIDTSKTSVTLEWTTPVFDGGLEIIGYIIEMCKADLGDWHKVNAETLIATKYTVTDLEPNEHYKFRVSAVNTAGKGESCEVAASVQTMDRLSSPELDIDASFKQTHIVRAGTNIRLFIAFKGRPVPVATWSKADSDLNLRANIHTTDSFSTLTIENCNRTDAGKYVLTVENNSGSKSIAFTVKVLDTPGPPGPITFKDVTRGSITLMWDAPILDGGARIHHYVVEKREASRRSWQIVNEKCTRQIAKVTDLAEGVPYFYRVAAENEYGVGEPCELTEPVVATEEPPQIEPTADLSGITKQLITCKAGSAFTIDIPISGRPIPKVAWKLEEMRLKETDRVTIKTTKDRTTLTVKDSMRGDSGKYYLTLENTADVVTVRAGSDLVLEASIGGKPEPKVFWSKGEKELDLCEKISLQYTSKHAVAIIKFCDRSDTGKYTLTVKNASGTKQVSVLVKVLGEYVTFHNF</sequence>
<evidence type="ECO:0000259" key="4">
    <source>
        <dbReference type="PROSITE" id="PS50853"/>
    </source>
</evidence>
<keyword evidence="6" id="KW-1185">Reference proteome</keyword>
<dbReference type="InterPro" id="IPR013098">
    <property type="entry name" value="Ig_I-set"/>
</dbReference>
<dbReference type="FunFam" id="2.60.40.10:FF:000003">
    <property type="entry name" value="Titin isoform E"/>
    <property type="match status" value="1"/>
</dbReference>
<dbReference type="Pfam" id="PF07679">
    <property type="entry name" value="I-set"/>
    <property type="match status" value="3"/>
</dbReference>
<dbReference type="InterPro" id="IPR036116">
    <property type="entry name" value="FN3_sf"/>
</dbReference>
<organism evidence="5 6">
    <name type="scientific">Laticauda laticaudata</name>
    <name type="common">Blue-ringed sea krait</name>
    <name type="synonym">Blue-lipped sea krait</name>
    <dbReference type="NCBI Taxonomy" id="8630"/>
    <lineage>
        <taxon>Eukaryota</taxon>
        <taxon>Metazoa</taxon>
        <taxon>Chordata</taxon>
        <taxon>Craniata</taxon>
        <taxon>Vertebrata</taxon>
        <taxon>Euteleostomi</taxon>
        <taxon>Lepidosauria</taxon>
        <taxon>Squamata</taxon>
        <taxon>Bifurcata</taxon>
        <taxon>Unidentata</taxon>
        <taxon>Episquamata</taxon>
        <taxon>Toxicofera</taxon>
        <taxon>Serpentes</taxon>
        <taxon>Colubroidea</taxon>
        <taxon>Elapidae</taxon>
        <taxon>Laticaudinae</taxon>
        <taxon>Laticauda</taxon>
    </lineage>
</organism>
<dbReference type="PROSITE" id="PS50835">
    <property type="entry name" value="IG_LIKE"/>
    <property type="match status" value="2"/>
</dbReference>
<dbReference type="InterPro" id="IPR003598">
    <property type="entry name" value="Ig_sub2"/>
</dbReference>
<dbReference type="Ensembl" id="ENSLLTT00000021487.1">
    <property type="protein sequence ID" value="ENSLLTP00000020722.1"/>
    <property type="gene ID" value="ENSLLTG00000015500.1"/>
</dbReference>
<dbReference type="SMART" id="SM00408">
    <property type="entry name" value="IGc2"/>
    <property type="match status" value="3"/>
</dbReference>
<dbReference type="GO" id="GO:0045214">
    <property type="term" value="P:sarcomere organization"/>
    <property type="evidence" value="ECO:0007669"/>
    <property type="project" value="TreeGrafter"/>
</dbReference>
<dbReference type="PANTHER" id="PTHR14340">
    <property type="entry name" value="MICROFIBRIL-ASSOCIATED GLYCOPROTEIN 3"/>
    <property type="match status" value="1"/>
</dbReference>
<feature type="domain" description="Fibronectin type-III" evidence="4">
    <location>
        <begin position="1"/>
        <end position="52"/>
    </location>
</feature>
<evidence type="ECO:0000313" key="5">
    <source>
        <dbReference type="Ensembl" id="ENSLLTP00000020722.1"/>
    </source>
</evidence>
<dbReference type="PANTHER" id="PTHR14340:SF13">
    <property type="entry name" value="TITIN"/>
    <property type="match status" value="1"/>
</dbReference>
<proteinExistence type="predicted"/>
<dbReference type="InterPro" id="IPR013783">
    <property type="entry name" value="Ig-like_fold"/>
</dbReference>
<dbReference type="InterPro" id="IPR036179">
    <property type="entry name" value="Ig-like_dom_sf"/>
</dbReference>
<dbReference type="GO" id="GO:0008307">
    <property type="term" value="F:structural constituent of muscle"/>
    <property type="evidence" value="ECO:0007669"/>
    <property type="project" value="TreeGrafter"/>
</dbReference>
<dbReference type="PRINTS" id="PR00014">
    <property type="entry name" value="FNTYPEIII"/>
</dbReference>
<name>A0A8C5WXN4_LATLA</name>
<evidence type="ECO:0000256" key="2">
    <source>
        <dbReference type="ARBA" id="ARBA00023319"/>
    </source>
</evidence>
<dbReference type="InterPro" id="IPR003961">
    <property type="entry name" value="FN3_dom"/>
</dbReference>
<dbReference type="SUPFAM" id="SSF48726">
    <property type="entry name" value="Immunoglobulin"/>
    <property type="match status" value="3"/>
</dbReference>
<accession>A0A8C5WXN4</accession>
<dbReference type="Pfam" id="PF00041">
    <property type="entry name" value="fn3"/>
    <property type="match status" value="2"/>
</dbReference>
<dbReference type="Proteomes" id="UP000694406">
    <property type="component" value="Unplaced"/>
</dbReference>
<dbReference type="GeneTree" id="ENSGT01110000267173"/>
<dbReference type="FunFam" id="2.60.40.10:FF:000135">
    <property type="entry name" value="Titin a"/>
    <property type="match status" value="1"/>
</dbReference>
<keyword evidence="1" id="KW-0677">Repeat</keyword>
<dbReference type="InterPro" id="IPR003599">
    <property type="entry name" value="Ig_sub"/>
</dbReference>
<dbReference type="SMART" id="SM00409">
    <property type="entry name" value="IG"/>
    <property type="match status" value="2"/>
</dbReference>
<dbReference type="InterPro" id="IPR007110">
    <property type="entry name" value="Ig-like_dom"/>
</dbReference>
<protein>
    <recommendedName>
        <fullName evidence="7">Titin</fullName>
    </recommendedName>
</protein>
<keyword evidence="2" id="KW-0393">Immunoglobulin domain</keyword>
<dbReference type="Gene3D" id="2.60.40.10">
    <property type="entry name" value="Immunoglobulins"/>
    <property type="match status" value="6"/>
</dbReference>
<evidence type="ECO:0008006" key="7">
    <source>
        <dbReference type="Google" id="ProtNLM"/>
    </source>
</evidence>
<reference evidence="5" key="1">
    <citation type="submission" date="2025-08" db="UniProtKB">
        <authorList>
            <consortium name="Ensembl"/>
        </authorList>
    </citation>
    <scope>IDENTIFICATION</scope>
</reference>
<dbReference type="GO" id="GO:0031430">
    <property type="term" value="C:M band"/>
    <property type="evidence" value="ECO:0007669"/>
    <property type="project" value="TreeGrafter"/>
</dbReference>
<dbReference type="SUPFAM" id="SSF49265">
    <property type="entry name" value="Fibronectin type III"/>
    <property type="match status" value="3"/>
</dbReference>
<evidence type="ECO:0000256" key="1">
    <source>
        <dbReference type="ARBA" id="ARBA00022737"/>
    </source>
</evidence>
<feature type="domain" description="Ig-like" evidence="3">
    <location>
        <begin position="157"/>
        <end position="246"/>
    </location>
</feature>
<dbReference type="AlphaFoldDB" id="A0A8C5WXN4"/>
<dbReference type="SMART" id="SM00060">
    <property type="entry name" value="FN3"/>
    <property type="match status" value="3"/>
</dbReference>
<evidence type="ECO:0000259" key="3">
    <source>
        <dbReference type="PROSITE" id="PS50835"/>
    </source>
</evidence>